<evidence type="ECO:0000313" key="3">
    <source>
        <dbReference type="Proteomes" id="UP001154078"/>
    </source>
</evidence>
<keyword evidence="3" id="KW-1185">Reference proteome</keyword>
<feature type="region of interest" description="Disordered" evidence="1">
    <location>
        <begin position="148"/>
        <end position="172"/>
    </location>
</feature>
<sequence length="172" mass="20430">MKNEERQIEVNRQKRNTLDHEDSFELEENPHKKGNREITNENNIDNREMDEIKEMLREMKKDIRDLRHELLTNNEEMRIMKEKIVNETGVERRKTRTEKGTRLVRLEKDKIKNNIVISGLNIEGKDNNLIKQNVEEMLIKESRVKKELKSKNGAGREGNEKIWNTNIGPTRG</sequence>
<evidence type="ECO:0000313" key="2">
    <source>
        <dbReference type="EMBL" id="CAH0560558.1"/>
    </source>
</evidence>
<name>A0A9P0FK93_BRAAE</name>
<gene>
    <name evidence="2" type="ORF">MELIAE_LOCUS10293</name>
</gene>
<dbReference type="AlphaFoldDB" id="A0A9P0FK93"/>
<dbReference type="EMBL" id="OV121138">
    <property type="protein sequence ID" value="CAH0560558.1"/>
    <property type="molecule type" value="Genomic_DNA"/>
</dbReference>
<evidence type="ECO:0000256" key="1">
    <source>
        <dbReference type="SAM" id="MobiDB-lite"/>
    </source>
</evidence>
<dbReference type="Proteomes" id="UP001154078">
    <property type="component" value="Chromosome 7"/>
</dbReference>
<protein>
    <submittedName>
        <fullName evidence="2">Uncharacterized protein</fullName>
    </submittedName>
</protein>
<organism evidence="2 3">
    <name type="scientific">Brassicogethes aeneus</name>
    <name type="common">Rape pollen beetle</name>
    <name type="synonym">Meligethes aeneus</name>
    <dbReference type="NCBI Taxonomy" id="1431903"/>
    <lineage>
        <taxon>Eukaryota</taxon>
        <taxon>Metazoa</taxon>
        <taxon>Ecdysozoa</taxon>
        <taxon>Arthropoda</taxon>
        <taxon>Hexapoda</taxon>
        <taxon>Insecta</taxon>
        <taxon>Pterygota</taxon>
        <taxon>Neoptera</taxon>
        <taxon>Endopterygota</taxon>
        <taxon>Coleoptera</taxon>
        <taxon>Polyphaga</taxon>
        <taxon>Cucujiformia</taxon>
        <taxon>Nitidulidae</taxon>
        <taxon>Meligethinae</taxon>
        <taxon>Brassicogethes</taxon>
    </lineage>
</organism>
<accession>A0A9P0FK93</accession>
<proteinExistence type="predicted"/>
<reference evidence="2" key="1">
    <citation type="submission" date="2021-12" db="EMBL/GenBank/DDBJ databases">
        <authorList>
            <person name="King R."/>
        </authorList>
    </citation>
    <scope>NUCLEOTIDE SEQUENCE</scope>
</reference>
<feature type="region of interest" description="Disordered" evidence="1">
    <location>
        <begin position="1"/>
        <end position="45"/>
    </location>
</feature>
<feature type="compositionally biased region" description="Polar residues" evidence="1">
    <location>
        <begin position="162"/>
        <end position="172"/>
    </location>
</feature>